<gene>
    <name evidence="12" type="ORF">TCAL_02798</name>
</gene>
<feature type="region of interest" description="Disordered" evidence="10">
    <location>
        <begin position="105"/>
        <end position="165"/>
    </location>
</feature>
<name>A0A553NXQ3_TIGCA</name>
<evidence type="ECO:0000256" key="10">
    <source>
        <dbReference type="SAM" id="MobiDB-lite"/>
    </source>
</evidence>
<evidence type="ECO:0000256" key="5">
    <source>
        <dbReference type="ARBA" id="ARBA00022833"/>
    </source>
</evidence>
<evidence type="ECO:0000256" key="7">
    <source>
        <dbReference type="ARBA" id="ARBA00023163"/>
    </source>
</evidence>
<accession>A0A553NXQ3</accession>
<evidence type="ECO:0000256" key="2">
    <source>
        <dbReference type="ARBA" id="ARBA00022723"/>
    </source>
</evidence>
<keyword evidence="6" id="KW-0805">Transcription regulation</keyword>
<feature type="domain" description="C2H2-type" evidence="11">
    <location>
        <begin position="602"/>
        <end position="626"/>
    </location>
</feature>
<protein>
    <recommendedName>
        <fullName evidence="11">C2H2-type domain-containing protein</fullName>
    </recommendedName>
</protein>
<comment type="subcellular location">
    <subcellularLocation>
        <location evidence="1">Nucleus</location>
    </subcellularLocation>
</comment>
<feature type="domain" description="C2H2-type" evidence="11">
    <location>
        <begin position="501"/>
        <end position="523"/>
    </location>
</feature>
<feature type="domain" description="C2H2-type" evidence="11">
    <location>
        <begin position="279"/>
        <end position="309"/>
    </location>
</feature>
<reference evidence="12 13" key="1">
    <citation type="journal article" date="2018" name="Nat. Ecol. Evol.">
        <title>Genomic signatures of mitonuclear coevolution across populations of Tigriopus californicus.</title>
        <authorList>
            <person name="Barreto F.S."/>
            <person name="Watson E.T."/>
            <person name="Lima T.G."/>
            <person name="Willett C.S."/>
            <person name="Edmands S."/>
            <person name="Li W."/>
            <person name="Burton R.S."/>
        </authorList>
    </citation>
    <scope>NUCLEOTIDE SEQUENCE [LARGE SCALE GENOMIC DNA]</scope>
    <source>
        <strain evidence="12 13">San Diego</strain>
    </source>
</reference>
<keyword evidence="5" id="KW-0862">Zinc</keyword>
<feature type="domain" description="C2H2-type" evidence="11">
    <location>
        <begin position="352"/>
        <end position="381"/>
    </location>
</feature>
<keyword evidence="2" id="KW-0479">Metal-binding</keyword>
<keyword evidence="13" id="KW-1185">Reference proteome</keyword>
<dbReference type="PROSITE" id="PS50157">
    <property type="entry name" value="ZINC_FINGER_C2H2_2"/>
    <property type="match status" value="9"/>
</dbReference>
<dbReference type="InterPro" id="IPR050636">
    <property type="entry name" value="C2H2-ZF_domain-containing"/>
</dbReference>
<dbReference type="GO" id="GO:0008270">
    <property type="term" value="F:zinc ion binding"/>
    <property type="evidence" value="ECO:0007669"/>
    <property type="project" value="UniProtKB-KW"/>
</dbReference>
<dbReference type="AlphaFoldDB" id="A0A553NXQ3"/>
<evidence type="ECO:0000259" key="11">
    <source>
        <dbReference type="PROSITE" id="PS50157"/>
    </source>
</evidence>
<keyword evidence="3" id="KW-0677">Repeat</keyword>
<dbReference type="Proteomes" id="UP000318571">
    <property type="component" value="Chromosome 9"/>
</dbReference>
<feature type="domain" description="C2H2-type" evidence="11">
    <location>
        <begin position="382"/>
        <end position="409"/>
    </location>
</feature>
<evidence type="ECO:0000256" key="3">
    <source>
        <dbReference type="ARBA" id="ARBA00022737"/>
    </source>
</evidence>
<feature type="domain" description="C2H2-type" evidence="11">
    <location>
        <begin position="442"/>
        <end position="469"/>
    </location>
</feature>
<feature type="compositionally biased region" description="Acidic residues" evidence="10">
    <location>
        <begin position="216"/>
        <end position="228"/>
    </location>
</feature>
<feature type="compositionally biased region" description="Basic and acidic residues" evidence="10">
    <location>
        <begin position="713"/>
        <end position="723"/>
    </location>
</feature>
<feature type="domain" description="C2H2-type" evidence="11">
    <location>
        <begin position="575"/>
        <end position="599"/>
    </location>
</feature>
<keyword evidence="8" id="KW-0539">Nucleus</keyword>
<feature type="domain" description="C2H2-type" evidence="11">
    <location>
        <begin position="410"/>
        <end position="439"/>
    </location>
</feature>
<evidence type="ECO:0000313" key="13">
    <source>
        <dbReference type="Proteomes" id="UP000318571"/>
    </source>
</evidence>
<evidence type="ECO:0000256" key="6">
    <source>
        <dbReference type="ARBA" id="ARBA00023015"/>
    </source>
</evidence>
<feature type="region of interest" description="Disordered" evidence="10">
    <location>
        <begin position="205"/>
        <end position="233"/>
    </location>
</feature>
<dbReference type="OrthoDB" id="3437960at2759"/>
<dbReference type="SUPFAM" id="SSF57667">
    <property type="entry name" value="beta-beta-alpha zinc fingers"/>
    <property type="match status" value="6"/>
</dbReference>
<sequence>MPRRTVKIVPSPFVVLPELPIIKKEKLEPENNEWVENSRSILSTPKSASYLITGTSAINNNEKLEEQIVIKQEPIDKAETGVDEVPDELDSSRVVSIDQVITIKTEARALSDDDDDDVVGEQEVDVDKLSHGSLKDGSSNEEDEEDQDMDDDFEFEDDSNDSDFEMDLSEEVDSPVAPTHQNNTDSPDSLVLDMNLVKEELEDIDVDVEDQHVDDDGSNSATEGDEDSLVNAKRGSFDFNGTRIETIGNYSKCPICKKNIKSTFIIRHIKLHNQPEEKYKCPEKKCNLMVNRINNLFRHLKVVHRSKKPYLCKDRNCVERFTKASELRTHFAKHREERRKLEADQEGPNKIYACEFPGCGKEYKKRHHLKEHERKHTGDMKYACEVCGKRFYIQAHMKRHLYSHTGIKPHVCRWKCGAIFASYGGRMKHERINHYDENPLQSKCDICGRPFKNQQQLVKHRMTHLNPDERKDYRCSYCHIMFDTIKLRERHEERHKDGEVFSCETCEKVFKNEKNLNHHIKTHHIKALDKTTTPNSKKTKKEPPPKHPCHICGPPKMYCLTSLRRHLARIHSTNFKCPREECGKCFKEKFQLDAHVEIHRLRECHLCGKKFQRKQNADIHLLGVHALTVADLSKLGRWNPKNEGETAPDYMTRKTNVTFKNFRKKGKGGSTKEQSELMDEESSSLTGENASSLDGTEIPQDTNSSSNDFIAIDDIKDEPVDIS</sequence>
<dbReference type="OMA" id="HERINHY"/>
<feature type="compositionally biased region" description="Acidic residues" evidence="10">
    <location>
        <begin position="112"/>
        <end position="124"/>
    </location>
</feature>
<dbReference type="SMART" id="SM00355">
    <property type="entry name" value="ZnF_C2H2"/>
    <property type="match status" value="12"/>
</dbReference>
<proteinExistence type="predicted"/>
<dbReference type="PANTHER" id="PTHR47772">
    <property type="entry name" value="ZINC FINGER PROTEIN 200"/>
    <property type="match status" value="1"/>
</dbReference>
<evidence type="ECO:0000256" key="4">
    <source>
        <dbReference type="ARBA" id="ARBA00022771"/>
    </source>
</evidence>
<dbReference type="EMBL" id="VCGU01000009">
    <property type="protein sequence ID" value="TRY70215.1"/>
    <property type="molecule type" value="Genomic_DNA"/>
</dbReference>
<feature type="compositionally biased region" description="Polar residues" evidence="10">
    <location>
        <begin position="683"/>
        <end position="708"/>
    </location>
</feature>
<evidence type="ECO:0000313" key="12">
    <source>
        <dbReference type="EMBL" id="TRY70215.1"/>
    </source>
</evidence>
<dbReference type="InterPro" id="IPR036236">
    <property type="entry name" value="Znf_C2H2_sf"/>
</dbReference>
<keyword evidence="4 9" id="KW-0863">Zinc-finger</keyword>
<dbReference type="PROSITE" id="PS00028">
    <property type="entry name" value="ZINC_FINGER_C2H2_1"/>
    <property type="match status" value="8"/>
</dbReference>
<feature type="domain" description="C2H2-type" evidence="11">
    <location>
        <begin position="310"/>
        <end position="339"/>
    </location>
</feature>
<evidence type="ECO:0000256" key="9">
    <source>
        <dbReference type="PROSITE-ProRule" id="PRU00042"/>
    </source>
</evidence>
<feature type="compositionally biased region" description="Basic and acidic residues" evidence="10">
    <location>
        <begin position="125"/>
        <end position="134"/>
    </location>
</feature>
<dbReference type="InterPro" id="IPR013087">
    <property type="entry name" value="Znf_C2H2_type"/>
</dbReference>
<evidence type="ECO:0000256" key="1">
    <source>
        <dbReference type="ARBA" id="ARBA00004123"/>
    </source>
</evidence>
<feature type="compositionally biased region" description="Acidic residues" evidence="10">
    <location>
        <begin position="139"/>
        <end position="165"/>
    </location>
</feature>
<evidence type="ECO:0000256" key="8">
    <source>
        <dbReference type="ARBA" id="ARBA00023242"/>
    </source>
</evidence>
<dbReference type="STRING" id="6832.A0A553NXQ3"/>
<feature type="region of interest" description="Disordered" evidence="10">
    <location>
        <begin position="661"/>
        <end position="723"/>
    </location>
</feature>
<keyword evidence="7" id="KW-0804">Transcription</keyword>
<dbReference type="GO" id="GO:0005634">
    <property type="term" value="C:nucleus"/>
    <property type="evidence" value="ECO:0007669"/>
    <property type="project" value="UniProtKB-SubCell"/>
</dbReference>
<organism evidence="12 13">
    <name type="scientific">Tigriopus californicus</name>
    <name type="common">Marine copepod</name>
    <dbReference type="NCBI Taxonomy" id="6832"/>
    <lineage>
        <taxon>Eukaryota</taxon>
        <taxon>Metazoa</taxon>
        <taxon>Ecdysozoa</taxon>
        <taxon>Arthropoda</taxon>
        <taxon>Crustacea</taxon>
        <taxon>Multicrustacea</taxon>
        <taxon>Hexanauplia</taxon>
        <taxon>Copepoda</taxon>
        <taxon>Harpacticoida</taxon>
        <taxon>Harpacticidae</taxon>
        <taxon>Tigriopus</taxon>
    </lineage>
</organism>
<feature type="region of interest" description="Disordered" evidence="10">
    <location>
        <begin position="524"/>
        <end position="547"/>
    </location>
</feature>
<dbReference type="FunFam" id="3.30.160.60:FF:000145">
    <property type="entry name" value="Zinc finger protein 574"/>
    <property type="match status" value="1"/>
</dbReference>
<comment type="caution">
    <text evidence="12">The sequence shown here is derived from an EMBL/GenBank/DDBJ whole genome shotgun (WGS) entry which is preliminary data.</text>
</comment>
<dbReference type="Gene3D" id="3.30.160.60">
    <property type="entry name" value="Classic Zinc Finger"/>
    <property type="match status" value="6"/>
</dbReference>
<dbReference type="Pfam" id="PF00096">
    <property type="entry name" value="zf-C2H2"/>
    <property type="match status" value="5"/>
</dbReference>
<dbReference type="PANTHER" id="PTHR47772:SF13">
    <property type="entry name" value="GASTRULA ZINC FINGER PROTEIN XLCGF49.1-LIKE-RELATED"/>
    <property type="match status" value="1"/>
</dbReference>